<evidence type="ECO:0000256" key="9">
    <source>
        <dbReference type="RuleBase" id="RU000612"/>
    </source>
</evidence>
<dbReference type="InterPro" id="IPR046348">
    <property type="entry name" value="SIS_dom_sf"/>
</dbReference>
<dbReference type="InterPro" id="IPR001672">
    <property type="entry name" value="G6P_Isomerase"/>
</dbReference>
<dbReference type="RefSeq" id="WP_066203128.1">
    <property type="nucleotide sequence ID" value="NZ_CBCSAS010000018.1"/>
</dbReference>
<dbReference type="PROSITE" id="PS51463">
    <property type="entry name" value="P_GLUCOSE_ISOMERASE_3"/>
    <property type="match status" value="1"/>
</dbReference>
<comment type="catalytic activity">
    <reaction evidence="7 8 9">
        <text>alpha-D-glucose 6-phosphate = beta-D-fructose 6-phosphate</text>
        <dbReference type="Rhea" id="RHEA:11816"/>
        <dbReference type="ChEBI" id="CHEBI:57634"/>
        <dbReference type="ChEBI" id="CHEBI:58225"/>
        <dbReference type="EC" id="5.3.1.9"/>
    </reaction>
</comment>
<accession>A0A132MH29</accession>
<evidence type="ECO:0000256" key="7">
    <source>
        <dbReference type="ARBA" id="ARBA00029321"/>
    </source>
</evidence>
<dbReference type="NCBIfam" id="NF010697">
    <property type="entry name" value="PRK14097.1"/>
    <property type="match status" value="1"/>
</dbReference>
<dbReference type="FunFam" id="3.40.50.10490:FF:000016">
    <property type="entry name" value="Glucose-6-phosphate isomerase"/>
    <property type="match status" value="1"/>
</dbReference>
<comment type="function">
    <text evidence="8">Catalyzes the reversible isomerization of glucose-6-phosphate to fructose-6-phosphate.</text>
</comment>
<keyword evidence="6 8" id="KW-0413">Isomerase</keyword>
<dbReference type="AlphaFoldDB" id="A0A132MH29"/>
<comment type="pathway">
    <text evidence="1 8 9">Carbohydrate degradation; glycolysis; D-glyceraldehyde 3-phosphate and glycerone phosphate from D-glucose: step 2/4.</text>
</comment>
<dbReference type="InterPro" id="IPR035482">
    <property type="entry name" value="SIS_PGI_2"/>
</dbReference>
<dbReference type="GO" id="GO:0005829">
    <property type="term" value="C:cytosol"/>
    <property type="evidence" value="ECO:0007669"/>
    <property type="project" value="TreeGrafter"/>
</dbReference>
<sequence length="444" mass="48331">MRPIRLDAASYRPFVAPEEVERAADVVRSLHPTLVERRSESAMVGWLDYPSRIGEETLGGVEAIAERVRRDADVFFVVGVGGSSLGARAALEFLGRDAAAPEIRFVGEDLSPTSLVEALEAVRTRRVVLNVVSKSGTTTEPAVAFRLLRETLETAVGPAEARRRIIATTDPSGGALRAMAEAEGWTSFDIPRDVGGRFSVLTPVGLLPMAVAGIDVRRVLAGARALMAAPEGTDPAADDPNRYAMLRHILYLKGYAIELFVGFTPRLSGVGAWLRQLFAESEGKNGRGIFPVTGKYTTDLHSIGQYVQDGRRLLFETFLWLEDEGVDVTVPDRAAADGFDYLRGRSLQWMNEQAMWGTYVAHRNGGVPVGRIVLRDRSPEAFGALVMFFERAVALSGMLLGVNPFDQPGVEAYKANLFALLGRPGYEARGEALQAEIAALLDRR</sequence>
<dbReference type="GO" id="GO:0006096">
    <property type="term" value="P:glycolytic process"/>
    <property type="evidence" value="ECO:0007669"/>
    <property type="project" value="UniProtKB-UniRule"/>
</dbReference>
<evidence type="ECO:0000313" key="11">
    <source>
        <dbReference type="Proteomes" id="UP000243024"/>
    </source>
</evidence>
<dbReference type="GO" id="GO:0006094">
    <property type="term" value="P:gluconeogenesis"/>
    <property type="evidence" value="ECO:0007669"/>
    <property type="project" value="UniProtKB-UniRule"/>
</dbReference>
<organism evidence="10 11">
    <name type="scientific">Hydrogenibacillus schlegelii</name>
    <name type="common">Bacillus schlegelii</name>
    <dbReference type="NCBI Taxonomy" id="1484"/>
    <lineage>
        <taxon>Bacteria</taxon>
        <taxon>Bacillati</taxon>
        <taxon>Bacillota</taxon>
        <taxon>Bacilli</taxon>
        <taxon>Bacillales</taxon>
        <taxon>Bacillales Family X. Incertae Sedis</taxon>
        <taxon>Hydrogenibacillus</taxon>
    </lineage>
</organism>
<dbReference type="EMBL" id="JXBB01000060">
    <property type="protein sequence ID" value="OAR03406.1"/>
    <property type="molecule type" value="Genomic_DNA"/>
</dbReference>
<dbReference type="UniPathway" id="UPA00138"/>
<dbReference type="InterPro" id="IPR035476">
    <property type="entry name" value="SIS_PGI_1"/>
</dbReference>
<name>A0A132MH29_HYDSH</name>
<dbReference type="CDD" id="cd05016">
    <property type="entry name" value="SIS_PGI_2"/>
    <property type="match status" value="1"/>
</dbReference>
<comment type="caution">
    <text evidence="8">Lacks conserved residue(s) required for the propagation of feature annotation.</text>
</comment>
<keyword evidence="5 8" id="KW-0324">Glycolysis</keyword>
<dbReference type="STRING" id="1484.SA87_01355"/>
<dbReference type="InterPro" id="IPR018189">
    <property type="entry name" value="Phosphoglucose_isomerase_CS"/>
</dbReference>
<evidence type="ECO:0000256" key="6">
    <source>
        <dbReference type="ARBA" id="ARBA00023235"/>
    </source>
</evidence>
<dbReference type="GO" id="GO:0097367">
    <property type="term" value="F:carbohydrate derivative binding"/>
    <property type="evidence" value="ECO:0007669"/>
    <property type="project" value="InterPro"/>
</dbReference>
<dbReference type="CDD" id="cd05015">
    <property type="entry name" value="SIS_PGI_1"/>
    <property type="match status" value="1"/>
</dbReference>
<evidence type="ECO:0000256" key="3">
    <source>
        <dbReference type="ARBA" id="ARBA00022432"/>
    </source>
</evidence>
<dbReference type="GO" id="GO:0004347">
    <property type="term" value="F:glucose-6-phosphate isomerase activity"/>
    <property type="evidence" value="ECO:0007669"/>
    <property type="project" value="UniProtKB-UniRule"/>
</dbReference>
<gene>
    <name evidence="8" type="primary">pgi</name>
    <name evidence="10" type="ORF">SA87_01355</name>
</gene>
<dbReference type="PANTHER" id="PTHR11469">
    <property type="entry name" value="GLUCOSE-6-PHOSPHATE ISOMERASE"/>
    <property type="match status" value="1"/>
</dbReference>
<dbReference type="HAMAP" id="MF_00473">
    <property type="entry name" value="G6P_isomerase"/>
    <property type="match status" value="1"/>
</dbReference>
<dbReference type="Pfam" id="PF00342">
    <property type="entry name" value="PGI"/>
    <property type="match status" value="2"/>
</dbReference>
<evidence type="ECO:0000256" key="8">
    <source>
        <dbReference type="HAMAP-Rule" id="MF_00473"/>
    </source>
</evidence>
<feature type="active site" evidence="8">
    <location>
        <position position="414"/>
    </location>
</feature>
<dbReference type="Proteomes" id="UP000243024">
    <property type="component" value="Unassembled WGS sequence"/>
</dbReference>
<proteinExistence type="inferred from homology"/>
<comment type="pathway">
    <text evidence="8">Carbohydrate biosynthesis; gluconeogenesis.</text>
</comment>
<evidence type="ECO:0000256" key="2">
    <source>
        <dbReference type="ARBA" id="ARBA00006604"/>
    </source>
</evidence>
<feature type="active site" description="Proton donor" evidence="8">
    <location>
        <position position="280"/>
    </location>
</feature>
<comment type="caution">
    <text evidence="10">The sequence shown here is derived from an EMBL/GenBank/DDBJ whole genome shotgun (WGS) entry which is preliminary data.</text>
</comment>
<evidence type="ECO:0000256" key="5">
    <source>
        <dbReference type="ARBA" id="ARBA00023152"/>
    </source>
</evidence>
<evidence type="ECO:0000256" key="1">
    <source>
        <dbReference type="ARBA" id="ARBA00004926"/>
    </source>
</evidence>
<keyword evidence="3 8" id="KW-0312">Gluconeogenesis</keyword>
<dbReference type="PRINTS" id="PR00662">
    <property type="entry name" value="G6PISOMERASE"/>
</dbReference>
<dbReference type="UniPathway" id="UPA00109">
    <property type="reaction ID" value="UER00181"/>
</dbReference>
<dbReference type="Gene3D" id="3.40.50.10490">
    <property type="entry name" value="Glucose-6-phosphate isomerase like protein, domain 1"/>
    <property type="match status" value="2"/>
</dbReference>
<reference evidence="10 11" key="1">
    <citation type="submission" date="2015-09" db="EMBL/GenBank/DDBJ databases">
        <title>Draft genome sequence of Hydrogenibacillus schlegelii DSM 2000.</title>
        <authorList>
            <person name="Hemp J."/>
        </authorList>
    </citation>
    <scope>NUCLEOTIDE SEQUENCE [LARGE SCALE GENOMIC DNA]</scope>
    <source>
        <strain evidence="10 11">MA 48</strain>
    </source>
</reference>
<comment type="subcellular location">
    <subcellularLocation>
        <location evidence="8">Cytoplasm</location>
    </subcellularLocation>
</comment>
<keyword evidence="11" id="KW-1185">Reference proteome</keyword>
<comment type="similarity">
    <text evidence="2 8 9">Belongs to the GPI family.</text>
</comment>
<protein>
    <recommendedName>
        <fullName evidence="8">Glucose-6-phosphate isomerase</fullName>
        <shortName evidence="8">GPI</shortName>
        <ecNumber evidence="8">5.3.1.9</ecNumber>
    </recommendedName>
    <alternativeName>
        <fullName evidence="8">Phosphoglucose isomerase</fullName>
        <shortName evidence="8">PGI</shortName>
    </alternativeName>
    <alternativeName>
        <fullName evidence="8">Phosphohexose isomerase</fullName>
        <shortName evidence="8">PHI</shortName>
    </alternativeName>
</protein>
<dbReference type="GO" id="GO:0051156">
    <property type="term" value="P:glucose 6-phosphate metabolic process"/>
    <property type="evidence" value="ECO:0007669"/>
    <property type="project" value="TreeGrafter"/>
</dbReference>
<evidence type="ECO:0000313" key="10">
    <source>
        <dbReference type="EMBL" id="OAR03406.1"/>
    </source>
</evidence>
<dbReference type="GO" id="GO:0048029">
    <property type="term" value="F:monosaccharide binding"/>
    <property type="evidence" value="ECO:0007669"/>
    <property type="project" value="TreeGrafter"/>
</dbReference>
<dbReference type="PANTHER" id="PTHR11469:SF1">
    <property type="entry name" value="GLUCOSE-6-PHOSPHATE ISOMERASE"/>
    <property type="match status" value="1"/>
</dbReference>
<evidence type="ECO:0000256" key="4">
    <source>
        <dbReference type="ARBA" id="ARBA00022490"/>
    </source>
</evidence>
<dbReference type="PROSITE" id="PS00174">
    <property type="entry name" value="P_GLUCOSE_ISOMERASE_2"/>
    <property type="match status" value="1"/>
</dbReference>
<dbReference type="EC" id="5.3.1.9" evidence="8"/>
<dbReference type="SUPFAM" id="SSF53697">
    <property type="entry name" value="SIS domain"/>
    <property type="match status" value="1"/>
</dbReference>
<keyword evidence="4 8" id="KW-0963">Cytoplasm</keyword>